<dbReference type="EMBL" id="JAAQPH010000006">
    <property type="protein sequence ID" value="NIA68925.1"/>
    <property type="molecule type" value="Genomic_DNA"/>
</dbReference>
<organism evidence="4 5">
    <name type="scientific">Pelagibius litoralis</name>
    <dbReference type="NCBI Taxonomy" id="374515"/>
    <lineage>
        <taxon>Bacteria</taxon>
        <taxon>Pseudomonadati</taxon>
        <taxon>Pseudomonadota</taxon>
        <taxon>Alphaproteobacteria</taxon>
        <taxon>Rhodospirillales</taxon>
        <taxon>Rhodovibrionaceae</taxon>
        <taxon>Pelagibius</taxon>
    </lineage>
</organism>
<evidence type="ECO:0000313" key="5">
    <source>
        <dbReference type="Proteomes" id="UP000761264"/>
    </source>
</evidence>
<name>A0A967C5J5_9PROT</name>
<comment type="caution">
    <text evidence="4">The sequence shown here is derived from an EMBL/GenBank/DDBJ whole genome shotgun (WGS) entry which is preliminary data.</text>
</comment>
<keyword evidence="5" id="KW-1185">Reference proteome</keyword>
<dbReference type="Pfam" id="PF13673">
    <property type="entry name" value="Acetyltransf_10"/>
    <property type="match status" value="1"/>
</dbReference>
<accession>A0A967C5J5</accession>
<dbReference type="RefSeq" id="WP_167224004.1">
    <property type="nucleotide sequence ID" value="NZ_JAAQPH010000006.1"/>
</dbReference>
<dbReference type="Proteomes" id="UP000761264">
    <property type="component" value="Unassembled WGS sequence"/>
</dbReference>
<protein>
    <submittedName>
        <fullName evidence="4">GNAT family N-acetyltransferase</fullName>
    </submittedName>
</protein>
<evidence type="ECO:0000259" key="3">
    <source>
        <dbReference type="PROSITE" id="PS51186"/>
    </source>
</evidence>
<reference evidence="4" key="1">
    <citation type="submission" date="2020-03" db="EMBL/GenBank/DDBJ databases">
        <title>Genome of Pelagibius litoralis DSM 21314T.</title>
        <authorList>
            <person name="Wang G."/>
        </authorList>
    </citation>
    <scope>NUCLEOTIDE SEQUENCE</scope>
    <source>
        <strain evidence="4">DSM 21314</strain>
    </source>
</reference>
<keyword evidence="2" id="KW-0012">Acyltransferase</keyword>
<dbReference type="SUPFAM" id="SSF55729">
    <property type="entry name" value="Acyl-CoA N-acyltransferases (Nat)"/>
    <property type="match status" value="1"/>
</dbReference>
<dbReference type="GO" id="GO:0016747">
    <property type="term" value="F:acyltransferase activity, transferring groups other than amino-acyl groups"/>
    <property type="evidence" value="ECO:0007669"/>
    <property type="project" value="InterPro"/>
</dbReference>
<dbReference type="InterPro" id="IPR016181">
    <property type="entry name" value="Acyl_CoA_acyltransferase"/>
</dbReference>
<evidence type="ECO:0000256" key="1">
    <source>
        <dbReference type="ARBA" id="ARBA00022679"/>
    </source>
</evidence>
<evidence type="ECO:0000256" key="2">
    <source>
        <dbReference type="ARBA" id="ARBA00023315"/>
    </source>
</evidence>
<proteinExistence type="predicted"/>
<gene>
    <name evidence="4" type="ORF">HBA54_10005</name>
</gene>
<dbReference type="AlphaFoldDB" id="A0A967C5J5"/>
<dbReference type="PANTHER" id="PTHR43877:SF1">
    <property type="entry name" value="ACETYLTRANSFERASE"/>
    <property type="match status" value="1"/>
</dbReference>
<keyword evidence="1" id="KW-0808">Transferase</keyword>
<dbReference type="InterPro" id="IPR050832">
    <property type="entry name" value="Bact_Acetyltransf"/>
</dbReference>
<dbReference type="InterPro" id="IPR000182">
    <property type="entry name" value="GNAT_dom"/>
</dbReference>
<evidence type="ECO:0000313" key="4">
    <source>
        <dbReference type="EMBL" id="NIA68925.1"/>
    </source>
</evidence>
<dbReference type="PANTHER" id="PTHR43877">
    <property type="entry name" value="AMINOALKYLPHOSPHONATE N-ACETYLTRANSFERASE-RELATED-RELATED"/>
    <property type="match status" value="1"/>
</dbReference>
<feature type="domain" description="N-acetyltransferase" evidence="3">
    <location>
        <begin position="6"/>
        <end position="149"/>
    </location>
</feature>
<dbReference type="PROSITE" id="PS51186">
    <property type="entry name" value="GNAT"/>
    <property type="match status" value="1"/>
</dbReference>
<dbReference type="Gene3D" id="3.40.630.30">
    <property type="match status" value="1"/>
</dbReference>
<sequence>MQESNVTVRRARDDEAEALTALSLKSKRSNGYDDAFMAACREELTVTDQRLAEGEYWVAESEELCGCACLLADPNGGSGEVHAFFIDPDWQRRGVGRLLWNKLVQRAKEQGLIDLRLDADPAAVPFYEAMGFKVVGEAPSGSIPGRSLPHMKVAVSDIAG</sequence>
<dbReference type="CDD" id="cd04301">
    <property type="entry name" value="NAT_SF"/>
    <property type="match status" value="1"/>
</dbReference>